<evidence type="ECO:0000256" key="1">
    <source>
        <dbReference type="ARBA" id="ARBA00004370"/>
    </source>
</evidence>
<dbReference type="Pfam" id="PF13664">
    <property type="entry name" value="DUF4149"/>
    <property type="match status" value="1"/>
</dbReference>
<feature type="transmembrane region" description="Helical" evidence="5">
    <location>
        <begin position="40"/>
        <end position="63"/>
    </location>
</feature>
<feature type="domain" description="TMEM205-like" evidence="6">
    <location>
        <begin position="7"/>
        <end position="102"/>
    </location>
</feature>
<feature type="transmembrane region" description="Helical" evidence="5">
    <location>
        <begin position="114"/>
        <end position="133"/>
    </location>
</feature>
<evidence type="ECO:0000313" key="7">
    <source>
        <dbReference type="EMBL" id="APW42351.1"/>
    </source>
</evidence>
<reference evidence="7 8" key="1">
    <citation type="submission" date="2017-01" db="EMBL/GenBank/DDBJ databases">
        <authorList>
            <person name="Mah S.A."/>
            <person name="Swanson W.J."/>
            <person name="Moy G.W."/>
            <person name="Vacquier V.D."/>
        </authorList>
    </citation>
    <scope>NUCLEOTIDE SEQUENCE [LARGE SCALE GENOMIC DNA]</scope>
    <source>
        <strain evidence="7 8">DSM 22694</strain>
    </source>
</reference>
<dbReference type="RefSeq" id="WP_029705871.1">
    <property type="nucleotide sequence ID" value="NZ_CP019239.1"/>
</dbReference>
<keyword evidence="3 5" id="KW-1133">Transmembrane helix</keyword>
<dbReference type="EMBL" id="CP019239">
    <property type="protein sequence ID" value="APW42351.1"/>
    <property type="molecule type" value="Genomic_DNA"/>
</dbReference>
<dbReference type="eggNOG" id="ENOG5032X11">
    <property type="taxonomic scope" value="Bacteria"/>
</dbReference>
<keyword evidence="4 5" id="KW-0472">Membrane</keyword>
<gene>
    <name evidence="7" type="ORF">RS694_07225</name>
</gene>
<feature type="transmembrane region" description="Helical" evidence="5">
    <location>
        <begin position="7"/>
        <end position="28"/>
    </location>
</feature>
<dbReference type="STRING" id="1484693.RS694_07225"/>
<evidence type="ECO:0000256" key="5">
    <source>
        <dbReference type="SAM" id="Phobius"/>
    </source>
</evidence>
<evidence type="ECO:0000256" key="4">
    <source>
        <dbReference type="ARBA" id="ARBA00023136"/>
    </source>
</evidence>
<keyword evidence="2 5" id="KW-0812">Transmembrane</keyword>
<accession>A0A1P8K8M5</accession>
<keyword evidence="8" id="KW-1185">Reference proteome</keyword>
<evidence type="ECO:0000313" key="8">
    <source>
        <dbReference type="Proteomes" id="UP000186110"/>
    </source>
</evidence>
<organism evidence="7 8">
    <name type="scientific">Rhodoferax saidenbachensis</name>
    <dbReference type="NCBI Taxonomy" id="1484693"/>
    <lineage>
        <taxon>Bacteria</taxon>
        <taxon>Pseudomonadati</taxon>
        <taxon>Pseudomonadota</taxon>
        <taxon>Betaproteobacteria</taxon>
        <taxon>Burkholderiales</taxon>
        <taxon>Comamonadaceae</taxon>
        <taxon>Rhodoferax</taxon>
    </lineage>
</organism>
<sequence length="140" mass="14669">MRTLPLWLAAAWAGSLTTLGFLVVPMLFVHLPTPAIAGGMAAKLFSLQTGVSTACALGLLLVFRSNRPLAPVDTARAATLFVVAGALLALLVEFGVSPHIVARDNLALWHRVGSAMYVLQWVCALVVFGKLAAARSATST</sequence>
<dbReference type="GO" id="GO:0016020">
    <property type="term" value="C:membrane"/>
    <property type="evidence" value="ECO:0007669"/>
    <property type="project" value="UniProtKB-SubCell"/>
</dbReference>
<dbReference type="InterPro" id="IPR025423">
    <property type="entry name" value="TMEM205-like"/>
</dbReference>
<dbReference type="KEGG" id="rsb:RS694_07225"/>
<protein>
    <recommendedName>
        <fullName evidence="6">TMEM205-like domain-containing protein</fullName>
    </recommendedName>
</protein>
<dbReference type="Proteomes" id="UP000186110">
    <property type="component" value="Chromosome"/>
</dbReference>
<dbReference type="AlphaFoldDB" id="A0A1P8K8M5"/>
<evidence type="ECO:0000256" key="3">
    <source>
        <dbReference type="ARBA" id="ARBA00022989"/>
    </source>
</evidence>
<evidence type="ECO:0000256" key="2">
    <source>
        <dbReference type="ARBA" id="ARBA00022692"/>
    </source>
</evidence>
<feature type="transmembrane region" description="Helical" evidence="5">
    <location>
        <begin position="75"/>
        <end position="94"/>
    </location>
</feature>
<comment type="subcellular location">
    <subcellularLocation>
        <location evidence="1">Membrane</location>
    </subcellularLocation>
</comment>
<evidence type="ECO:0000259" key="6">
    <source>
        <dbReference type="Pfam" id="PF13664"/>
    </source>
</evidence>
<proteinExistence type="predicted"/>
<name>A0A1P8K8M5_9BURK</name>